<keyword evidence="1" id="KW-0805">Transcription regulation</keyword>
<dbReference type="GO" id="GO:0006355">
    <property type="term" value="P:regulation of DNA-templated transcription"/>
    <property type="evidence" value="ECO:0007669"/>
    <property type="project" value="UniProtKB-ARBA"/>
</dbReference>
<dbReference type="PROSITE" id="PS50956">
    <property type="entry name" value="HTH_ASNC_2"/>
    <property type="match status" value="1"/>
</dbReference>
<evidence type="ECO:0000259" key="4">
    <source>
        <dbReference type="PROSITE" id="PS50956"/>
    </source>
</evidence>
<dbReference type="Gene3D" id="3.30.70.920">
    <property type="match status" value="1"/>
</dbReference>
<dbReference type="GO" id="GO:0043565">
    <property type="term" value="F:sequence-specific DNA binding"/>
    <property type="evidence" value="ECO:0007669"/>
    <property type="project" value="InterPro"/>
</dbReference>
<dbReference type="Gene3D" id="1.10.10.10">
    <property type="entry name" value="Winged helix-like DNA-binding domain superfamily/Winged helix DNA-binding domain"/>
    <property type="match status" value="1"/>
</dbReference>
<dbReference type="GO" id="GO:0043200">
    <property type="term" value="P:response to amino acid"/>
    <property type="evidence" value="ECO:0007669"/>
    <property type="project" value="TreeGrafter"/>
</dbReference>
<keyword evidence="2 5" id="KW-0238">DNA-binding</keyword>
<dbReference type="GO" id="GO:0005829">
    <property type="term" value="C:cytosol"/>
    <property type="evidence" value="ECO:0007669"/>
    <property type="project" value="TreeGrafter"/>
</dbReference>
<dbReference type="InterPro" id="IPR011991">
    <property type="entry name" value="ArsR-like_HTH"/>
</dbReference>
<sequence>MPLDRYDRQILDALQRDGALTNADLSARVNLSASQCSRRRAALEAAGYIEGYRARLNAVKLGLGIRVVVRVNLRSHGKDADSHFSRWIEAQPEVQSAFSVSGDADYILHVRARDLGGFSDFLHERLLIQPEVAQVRSDFVLRTFKDSDALDLGHAG</sequence>
<dbReference type="InterPro" id="IPR036390">
    <property type="entry name" value="WH_DNA-bd_sf"/>
</dbReference>
<dbReference type="InterPro" id="IPR019887">
    <property type="entry name" value="Tscrpt_reg_AsnC/Lrp_C"/>
</dbReference>
<dbReference type="InterPro" id="IPR011008">
    <property type="entry name" value="Dimeric_a/b-barrel"/>
</dbReference>
<dbReference type="SMART" id="SM00344">
    <property type="entry name" value="HTH_ASNC"/>
    <property type="match status" value="1"/>
</dbReference>
<evidence type="ECO:0000313" key="6">
    <source>
        <dbReference type="Proteomes" id="UP000199093"/>
    </source>
</evidence>
<name>A0A1G8K4J0_9RHOB</name>
<feature type="domain" description="HTH asnC-type" evidence="4">
    <location>
        <begin position="3"/>
        <end position="64"/>
    </location>
</feature>
<dbReference type="SUPFAM" id="SSF54909">
    <property type="entry name" value="Dimeric alpha+beta barrel"/>
    <property type="match status" value="1"/>
</dbReference>
<evidence type="ECO:0000256" key="2">
    <source>
        <dbReference type="ARBA" id="ARBA00023125"/>
    </source>
</evidence>
<organism evidence="5 6">
    <name type="scientific">Salipiger marinus</name>
    <dbReference type="NCBI Taxonomy" id="555512"/>
    <lineage>
        <taxon>Bacteria</taxon>
        <taxon>Pseudomonadati</taxon>
        <taxon>Pseudomonadota</taxon>
        <taxon>Alphaproteobacteria</taxon>
        <taxon>Rhodobacterales</taxon>
        <taxon>Roseobacteraceae</taxon>
        <taxon>Salipiger</taxon>
    </lineage>
</organism>
<keyword evidence="3" id="KW-0804">Transcription</keyword>
<dbReference type="Pfam" id="PF01037">
    <property type="entry name" value="AsnC_trans_reg"/>
    <property type="match status" value="1"/>
</dbReference>
<dbReference type="PANTHER" id="PTHR30154">
    <property type="entry name" value="LEUCINE-RESPONSIVE REGULATORY PROTEIN"/>
    <property type="match status" value="1"/>
</dbReference>
<dbReference type="PRINTS" id="PR00033">
    <property type="entry name" value="HTHASNC"/>
</dbReference>
<keyword evidence="6" id="KW-1185">Reference proteome</keyword>
<protein>
    <submittedName>
        <fullName evidence="5">Winged helix-turn-helix DNA-binding</fullName>
    </submittedName>
</protein>
<dbReference type="Proteomes" id="UP000199093">
    <property type="component" value="Unassembled WGS sequence"/>
</dbReference>
<dbReference type="InterPro" id="IPR000485">
    <property type="entry name" value="AsnC-type_HTH_dom"/>
</dbReference>
<dbReference type="OrthoDB" id="9803143at2"/>
<accession>A0A1G8K4J0</accession>
<dbReference type="AlphaFoldDB" id="A0A1G8K4J0"/>
<dbReference type="Pfam" id="PF13412">
    <property type="entry name" value="HTH_24"/>
    <property type="match status" value="1"/>
</dbReference>
<evidence type="ECO:0000313" key="5">
    <source>
        <dbReference type="EMBL" id="SDI38385.1"/>
    </source>
</evidence>
<dbReference type="PANTHER" id="PTHR30154:SF46">
    <property type="entry name" value="TRANSCRIPTIONAL REGULATORY PROTEIN"/>
    <property type="match status" value="1"/>
</dbReference>
<gene>
    <name evidence="5" type="ORF">SAMN04487993_100427</name>
</gene>
<dbReference type="SUPFAM" id="SSF46785">
    <property type="entry name" value="Winged helix' DNA-binding domain"/>
    <property type="match status" value="1"/>
</dbReference>
<dbReference type="CDD" id="cd00090">
    <property type="entry name" value="HTH_ARSR"/>
    <property type="match status" value="1"/>
</dbReference>
<dbReference type="InterPro" id="IPR019888">
    <property type="entry name" value="Tscrpt_reg_AsnC-like"/>
</dbReference>
<reference evidence="5 6" key="1">
    <citation type="submission" date="2016-10" db="EMBL/GenBank/DDBJ databases">
        <authorList>
            <person name="de Groot N.N."/>
        </authorList>
    </citation>
    <scope>NUCLEOTIDE SEQUENCE [LARGE SCALE GENOMIC DNA]</scope>
    <source>
        <strain evidence="5 6">DSM 26424</strain>
    </source>
</reference>
<dbReference type="STRING" id="555512.SAMN04487993_100427"/>
<evidence type="ECO:0000256" key="3">
    <source>
        <dbReference type="ARBA" id="ARBA00023163"/>
    </source>
</evidence>
<proteinExistence type="predicted"/>
<dbReference type="EMBL" id="FNEJ01000004">
    <property type="protein sequence ID" value="SDI38385.1"/>
    <property type="molecule type" value="Genomic_DNA"/>
</dbReference>
<evidence type="ECO:0000256" key="1">
    <source>
        <dbReference type="ARBA" id="ARBA00023015"/>
    </source>
</evidence>
<dbReference type="RefSeq" id="WP_089844729.1">
    <property type="nucleotide sequence ID" value="NZ_FNEJ01000004.1"/>
</dbReference>
<dbReference type="InterPro" id="IPR036388">
    <property type="entry name" value="WH-like_DNA-bd_sf"/>
</dbReference>